<evidence type="ECO:0000259" key="7">
    <source>
        <dbReference type="Pfam" id="PF04545"/>
    </source>
</evidence>
<evidence type="ECO:0000256" key="2">
    <source>
        <dbReference type="ARBA" id="ARBA00023015"/>
    </source>
</evidence>
<dbReference type="InterPro" id="IPR013325">
    <property type="entry name" value="RNA_pol_sigma_r2"/>
</dbReference>
<evidence type="ECO:0000256" key="4">
    <source>
        <dbReference type="ARBA" id="ARBA00023125"/>
    </source>
</evidence>
<reference evidence="8" key="2">
    <citation type="submission" date="2020-09" db="EMBL/GenBank/DDBJ databases">
        <authorList>
            <person name="Sun Q."/>
            <person name="Zhou Y."/>
        </authorList>
    </citation>
    <scope>NUCLEOTIDE SEQUENCE</scope>
    <source>
        <strain evidence="8">CGMCC 4.7398</strain>
    </source>
</reference>
<dbReference type="InterPro" id="IPR007630">
    <property type="entry name" value="RNA_pol_sigma70_r4"/>
</dbReference>
<dbReference type="GO" id="GO:0006352">
    <property type="term" value="P:DNA-templated transcription initiation"/>
    <property type="evidence" value="ECO:0007669"/>
    <property type="project" value="InterPro"/>
</dbReference>
<reference evidence="8" key="1">
    <citation type="journal article" date="2014" name="Int. J. Syst. Evol. Microbiol.">
        <title>Complete genome sequence of Corynebacterium casei LMG S-19264T (=DSM 44701T), isolated from a smear-ripened cheese.</title>
        <authorList>
            <consortium name="US DOE Joint Genome Institute (JGI-PGF)"/>
            <person name="Walter F."/>
            <person name="Albersmeier A."/>
            <person name="Kalinowski J."/>
            <person name="Ruckert C."/>
        </authorList>
    </citation>
    <scope>NUCLEOTIDE SEQUENCE</scope>
    <source>
        <strain evidence="8">CGMCC 4.7398</strain>
    </source>
</reference>
<keyword evidence="4" id="KW-0238">DNA-binding</keyword>
<dbReference type="AlphaFoldDB" id="A0A919FN45"/>
<dbReference type="Pfam" id="PF04542">
    <property type="entry name" value="Sigma70_r2"/>
    <property type="match status" value="1"/>
</dbReference>
<dbReference type="NCBIfam" id="TIGR02937">
    <property type="entry name" value="sigma70-ECF"/>
    <property type="match status" value="1"/>
</dbReference>
<keyword evidence="8" id="KW-0240">DNA-directed RNA polymerase</keyword>
<dbReference type="InterPro" id="IPR014284">
    <property type="entry name" value="RNA_pol_sigma-70_dom"/>
</dbReference>
<evidence type="ECO:0000256" key="1">
    <source>
        <dbReference type="ARBA" id="ARBA00010641"/>
    </source>
</evidence>
<dbReference type="Pfam" id="PF04545">
    <property type="entry name" value="Sigma70_r4"/>
    <property type="match status" value="1"/>
</dbReference>
<organism evidence="8 9">
    <name type="scientific">Promicromonospora soli</name>
    <dbReference type="NCBI Taxonomy" id="2035533"/>
    <lineage>
        <taxon>Bacteria</taxon>
        <taxon>Bacillati</taxon>
        <taxon>Actinomycetota</taxon>
        <taxon>Actinomycetes</taxon>
        <taxon>Micrococcales</taxon>
        <taxon>Promicromonosporaceae</taxon>
        <taxon>Promicromonospora</taxon>
    </lineage>
</organism>
<feature type="domain" description="RNA polymerase sigma-70 region 2" evidence="6">
    <location>
        <begin position="13"/>
        <end position="52"/>
    </location>
</feature>
<evidence type="ECO:0000259" key="6">
    <source>
        <dbReference type="Pfam" id="PF04542"/>
    </source>
</evidence>
<dbReference type="EMBL" id="BNAS01000002">
    <property type="protein sequence ID" value="GHH69260.1"/>
    <property type="molecule type" value="Genomic_DNA"/>
</dbReference>
<feature type="domain" description="RNA polymerase sigma-70 region 4" evidence="7">
    <location>
        <begin position="126"/>
        <end position="174"/>
    </location>
</feature>
<dbReference type="SUPFAM" id="SSF88946">
    <property type="entry name" value="Sigma2 domain of RNA polymerase sigma factors"/>
    <property type="match status" value="1"/>
</dbReference>
<protein>
    <submittedName>
        <fullName evidence="8">DNA-directed RNA polymerase sigma-70 factor</fullName>
    </submittedName>
</protein>
<dbReference type="PANTHER" id="PTHR43133:SF50">
    <property type="entry name" value="ECF RNA POLYMERASE SIGMA FACTOR SIGM"/>
    <property type="match status" value="1"/>
</dbReference>
<keyword evidence="9" id="KW-1185">Reference proteome</keyword>
<comment type="similarity">
    <text evidence="1">Belongs to the sigma-70 factor family. ECF subfamily.</text>
</comment>
<dbReference type="Proteomes" id="UP000627369">
    <property type="component" value="Unassembled WGS sequence"/>
</dbReference>
<proteinExistence type="inferred from homology"/>
<dbReference type="InterPro" id="IPR036388">
    <property type="entry name" value="WH-like_DNA-bd_sf"/>
</dbReference>
<evidence type="ECO:0000256" key="5">
    <source>
        <dbReference type="ARBA" id="ARBA00023163"/>
    </source>
</evidence>
<keyword evidence="2" id="KW-0805">Transcription regulation</keyword>
<dbReference type="InterPro" id="IPR039425">
    <property type="entry name" value="RNA_pol_sigma-70-like"/>
</dbReference>
<dbReference type="PANTHER" id="PTHR43133">
    <property type="entry name" value="RNA POLYMERASE ECF-TYPE SIGMA FACTO"/>
    <property type="match status" value="1"/>
</dbReference>
<dbReference type="GO" id="GO:0000428">
    <property type="term" value="C:DNA-directed RNA polymerase complex"/>
    <property type="evidence" value="ECO:0007669"/>
    <property type="project" value="UniProtKB-KW"/>
</dbReference>
<accession>A0A919FN45</accession>
<dbReference type="Gene3D" id="1.10.10.10">
    <property type="entry name" value="Winged helix-like DNA-binding domain superfamily/Winged helix DNA-binding domain"/>
    <property type="match status" value="1"/>
</dbReference>
<dbReference type="SUPFAM" id="SSF88659">
    <property type="entry name" value="Sigma3 and sigma4 domains of RNA polymerase sigma factors"/>
    <property type="match status" value="1"/>
</dbReference>
<gene>
    <name evidence="8" type="primary">rpoE</name>
    <name evidence="8" type="ORF">GCM10017772_13940</name>
</gene>
<evidence type="ECO:0000313" key="9">
    <source>
        <dbReference type="Proteomes" id="UP000627369"/>
    </source>
</evidence>
<dbReference type="GO" id="GO:0016987">
    <property type="term" value="F:sigma factor activity"/>
    <property type="evidence" value="ECO:0007669"/>
    <property type="project" value="UniProtKB-KW"/>
</dbReference>
<evidence type="ECO:0000256" key="3">
    <source>
        <dbReference type="ARBA" id="ARBA00023082"/>
    </source>
</evidence>
<keyword evidence="3" id="KW-0731">Sigma factor</keyword>
<keyword evidence="5" id="KW-0804">Transcription</keyword>
<dbReference type="Gene3D" id="1.10.1740.10">
    <property type="match status" value="1"/>
</dbReference>
<dbReference type="CDD" id="cd06171">
    <property type="entry name" value="Sigma70_r4"/>
    <property type="match status" value="1"/>
</dbReference>
<name>A0A919FN45_9MICO</name>
<evidence type="ECO:0000313" key="8">
    <source>
        <dbReference type="EMBL" id="GHH69260.1"/>
    </source>
</evidence>
<sequence>MVSTRWDDELTELVTRRGRALVGYGYALTGDVRRAEDLVQDALVRVFRRFRRPEAAGTEGYSEFPLHDGGSHAGIEAYVRRTMLNLYLDETRRFALWRKAQPKVAVEDRVRAPASDITARADVTAALRGLSPRQRACVVLRFYDDLTVPQIATTLGISQGTIKRHLADGIRALRGVLVPEGELL</sequence>
<dbReference type="InterPro" id="IPR007627">
    <property type="entry name" value="RNA_pol_sigma70_r2"/>
</dbReference>
<dbReference type="InterPro" id="IPR013324">
    <property type="entry name" value="RNA_pol_sigma_r3/r4-like"/>
</dbReference>
<dbReference type="GO" id="GO:0003677">
    <property type="term" value="F:DNA binding"/>
    <property type="evidence" value="ECO:0007669"/>
    <property type="project" value="UniProtKB-KW"/>
</dbReference>
<comment type="caution">
    <text evidence="8">The sequence shown here is derived from an EMBL/GenBank/DDBJ whole genome shotgun (WGS) entry which is preliminary data.</text>
</comment>